<reference evidence="3" key="1">
    <citation type="journal article" date="2019" name="Int. J. Syst. Evol. Microbiol.">
        <title>The Global Catalogue of Microorganisms (GCM) 10K type strain sequencing project: providing services to taxonomists for standard genome sequencing and annotation.</title>
        <authorList>
            <consortium name="The Broad Institute Genomics Platform"/>
            <consortium name="The Broad Institute Genome Sequencing Center for Infectious Disease"/>
            <person name="Wu L."/>
            <person name="Ma J."/>
        </authorList>
    </citation>
    <scope>NUCLEOTIDE SEQUENCE [LARGE SCALE GENOMIC DNA]</scope>
    <source>
        <strain evidence="3">CCUG 49339</strain>
    </source>
</reference>
<accession>A0ABW4LQP2</accession>
<gene>
    <name evidence="2" type="ORF">ACFSCX_13115</name>
</gene>
<proteinExistence type="predicted"/>
<comment type="caution">
    <text evidence="2">The sequence shown here is derived from an EMBL/GenBank/DDBJ whole genome shotgun (WGS) entry which is preliminary data.</text>
</comment>
<organism evidence="2 3">
    <name type="scientific">Bacillus salitolerans</name>
    <dbReference type="NCBI Taxonomy" id="1437434"/>
    <lineage>
        <taxon>Bacteria</taxon>
        <taxon>Bacillati</taxon>
        <taxon>Bacillota</taxon>
        <taxon>Bacilli</taxon>
        <taxon>Bacillales</taxon>
        <taxon>Bacillaceae</taxon>
        <taxon>Bacillus</taxon>
    </lineage>
</organism>
<sequence length="70" mass="8570">MKIKEFIQTYENFFFSILFFLVAWPILYYMIDLENTTYRIIFYILTILYLLSNVAIFVLTYMQNNKNKSS</sequence>
<evidence type="ECO:0000313" key="3">
    <source>
        <dbReference type="Proteomes" id="UP001597214"/>
    </source>
</evidence>
<evidence type="ECO:0000313" key="2">
    <source>
        <dbReference type="EMBL" id="MFD1737494.1"/>
    </source>
</evidence>
<keyword evidence="1" id="KW-0812">Transmembrane</keyword>
<evidence type="ECO:0000256" key="1">
    <source>
        <dbReference type="SAM" id="Phobius"/>
    </source>
</evidence>
<name>A0ABW4LQP2_9BACI</name>
<dbReference type="EMBL" id="JBHUEM010000020">
    <property type="protein sequence ID" value="MFD1737494.1"/>
    <property type="molecule type" value="Genomic_DNA"/>
</dbReference>
<dbReference type="Proteomes" id="UP001597214">
    <property type="component" value="Unassembled WGS sequence"/>
</dbReference>
<keyword evidence="1" id="KW-0472">Membrane</keyword>
<feature type="transmembrane region" description="Helical" evidence="1">
    <location>
        <begin position="12"/>
        <end position="31"/>
    </location>
</feature>
<dbReference type="RefSeq" id="WP_377928699.1">
    <property type="nucleotide sequence ID" value="NZ_JBHUEM010000020.1"/>
</dbReference>
<protein>
    <submittedName>
        <fullName evidence="2">Uncharacterized protein</fullName>
    </submittedName>
</protein>
<feature type="transmembrane region" description="Helical" evidence="1">
    <location>
        <begin position="37"/>
        <end position="62"/>
    </location>
</feature>
<keyword evidence="1" id="KW-1133">Transmembrane helix</keyword>
<keyword evidence="3" id="KW-1185">Reference proteome</keyword>